<organism evidence="3 4">
    <name type="scientific">Streptosporangium vulgare</name>
    <dbReference type="NCBI Taxonomy" id="46190"/>
    <lineage>
        <taxon>Bacteria</taxon>
        <taxon>Bacillati</taxon>
        <taxon>Actinomycetota</taxon>
        <taxon>Actinomycetes</taxon>
        <taxon>Streptosporangiales</taxon>
        <taxon>Streptosporangiaceae</taxon>
        <taxon>Streptosporangium</taxon>
    </lineage>
</organism>
<protein>
    <submittedName>
        <fullName evidence="3">Transposase</fullName>
    </submittedName>
</protein>
<dbReference type="RefSeq" id="WP_386155712.1">
    <property type="nucleotide sequence ID" value="NZ_JBHMBS010000003.1"/>
</dbReference>
<evidence type="ECO:0000313" key="3">
    <source>
        <dbReference type="EMBL" id="MFB9675457.1"/>
    </source>
</evidence>
<dbReference type="InterPro" id="IPR038721">
    <property type="entry name" value="IS701-like_DDE_dom"/>
</dbReference>
<dbReference type="PANTHER" id="PTHR33627:SF1">
    <property type="entry name" value="TRANSPOSASE"/>
    <property type="match status" value="1"/>
</dbReference>
<evidence type="ECO:0000259" key="2">
    <source>
        <dbReference type="Pfam" id="PF13546"/>
    </source>
</evidence>
<evidence type="ECO:0000313" key="4">
    <source>
        <dbReference type="Proteomes" id="UP001589610"/>
    </source>
</evidence>
<dbReference type="Proteomes" id="UP001589610">
    <property type="component" value="Unassembled WGS sequence"/>
</dbReference>
<evidence type="ECO:0000256" key="1">
    <source>
        <dbReference type="SAM" id="MobiDB-lite"/>
    </source>
</evidence>
<name>A0ABV5T8Q2_9ACTN</name>
<sequence>MLSGIERKTGWSLAEYAGEATPGGMQRLLTTAKWDVDGVHDDIRTHVIDHLGATDGVLIGDDTCFEKKGAYSAGVQRQYVGTRGRSPTVRSGYSSVKPHPADTLWWTGDSTWGRPEYARNTPRHSIPAGCRHHVRPCCSGHVPDNVPGSRGGRFHAAAGQRQHDVGDVRGNGLLSGTSPRSTAPFRRTPAAPRGERRTSAGWAPS</sequence>
<dbReference type="EMBL" id="JBHMBS010000003">
    <property type="protein sequence ID" value="MFB9675457.1"/>
    <property type="molecule type" value="Genomic_DNA"/>
</dbReference>
<feature type="region of interest" description="Disordered" evidence="1">
    <location>
        <begin position="149"/>
        <end position="205"/>
    </location>
</feature>
<comment type="caution">
    <text evidence="3">The sequence shown here is derived from an EMBL/GenBank/DDBJ whole genome shotgun (WGS) entry which is preliminary data.</text>
</comment>
<dbReference type="Pfam" id="PF13546">
    <property type="entry name" value="DDE_5"/>
    <property type="match status" value="1"/>
</dbReference>
<accession>A0ABV5T8Q2</accession>
<dbReference type="PANTHER" id="PTHR33627">
    <property type="entry name" value="TRANSPOSASE"/>
    <property type="match status" value="1"/>
</dbReference>
<keyword evidence="4" id="KW-1185">Reference proteome</keyword>
<proteinExistence type="predicted"/>
<dbReference type="InterPro" id="IPR039365">
    <property type="entry name" value="IS701-like"/>
</dbReference>
<feature type="domain" description="Transposase IS701-like DDE" evidence="2">
    <location>
        <begin position="2"/>
        <end position="86"/>
    </location>
</feature>
<gene>
    <name evidence="3" type="ORF">ACFFRH_08155</name>
</gene>
<reference evidence="3 4" key="1">
    <citation type="submission" date="2024-09" db="EMBL/GenBank/DDBJ databases">
        <authorList>
            <person name="Sun Q."/>
            <person name="Mori K."/>
        </authorList>
    </citation>
    <scope>NUCLEOTIDE SEQUENCE [LARGE SCALE GENOMIC DNA]</scope>
    <source>
        <strain evidence="3 4">JCM 3028</strain>
    </source>
</reference>